<sequence length="83" mass="9525">MSRAFQDPAGARHGIPTYRWRAAPPYLLTLRQLTARGLRPHGRQAQAQVLRRTRRHGAHGVRAVYLYDVRLALPNRTRRKCAA</sequence>
<dbReference type="AlphaFoldDB" id="A0A366LYI0"/>
<protein>
    <submittedName>
        <fullName evidence="1">Uncharacterized protein</fullName>
    </submittedName>
</protein>
<evidence type="ECO:0000313" key="2">
    <source>
        <dbReference type="Proteomes" id="UP000253303"/>
    </source>
</evidence>
<dbReference type="EMBL" id="QMEY01000008">
    <property type="protein sequence ID" value="RBQ18364.1"/>
    <property type="molecule type" value="Genomic_DNA"/>
</dbReference>
<proteinExistence type="predicted"/>
<gene>
    <name evidence="1" type="ORF">DP939_21095</name>
</gene>
<accession>A0A366LYI0</accession>
<organism evidence="1 2">
    <name type="scientific">Spongiactinospora rosea</name>
    <dbReference type="NCBI Taxonomy" id="2248750"/>
    <lineage>
        <taxon>Bacteria</taxon>
        <taxon>Bacillati</taxon>
        <taxon>Actinomycetota</taxon>
        <taxon>Actinomycetes</taxon>
        <taxon>Streptosporangiales</taxon>
        <taxon>Streptosporangiaceae</taxon>
        <taxon>Spongiactinospora</taxon>
    </lineage>
</organism>
<reference evidence="1 2" key="1">
    <citation type="submission" date="2018-06" db="EMBL/GenBank/DDBJ databases">
        <title>Sphaerisporangium craniellae sp. nov., isolated from a marine sponge in the South China Sea.</title>
        <authorList>
            <person name="Li L."/>
        </authorList>
    </citation>
    <scope>NUCLEOTIDE SEQUENCE [LARGE SCALE GENOMIC DNA]</scope>
    <source>
        <strain evidence="1 2">LHW63015</strain>
    </source>
</reference>
<evidence type="ECO:0000313" key="1">
    <source>
        <dbReference type="EMBL" id="RBQ18364.1"/>
    </source>
</evidence>
<comment type="caution">
    <text evidence="1">The sequence shown here is derived from an EMBL/GenBank/DDBJ whole genome shotgun (WGS) entry which is preliminary data.</text>
</comment>
<keyword evidence="2" id="KW-1185">Reference proteome</keyword>
<dbReference type="Proteomes" id="UP000253303">
    <property type="component" value="Unassembled WGS sequence"/>
</dbReference>
<dbReference type="OrthoDB" id="4553528at2"/>
<dbReference type="RefSeq" id="WP_113982444.1">
    <property type="nucleotide sequence ID" value="NZ_QMEY01000008.1"/>
</dbReference>
<name>A0A366LYI0_9ACTN</name>